<organism evidence="2 3">
    <name type="scientific">Oryzicola mucosus</name>
    <dbReference type="NCBI Taxonomy" id="2767425"/>
    <lineage>
        <taxon>Bacteria</taxon>
        <taxon>Pseudomonadati</taxon>
        <taxon>Pseudomonadota</taxon>
        <taxon>Alphaproteobacteria</taxon>
        <taxon>Hyphomicrobiales</taxon>
        <taxon>Phyllobacteriaceae</taxon>
        <taxon>Oryzicola</taxon>
    </lineage>
</organism>
<dbReference type="EMBL" id="JACVVX010000001">
    <property type="protein sequence ID" value="MBD0413676.1"/>
    <property type="molecule type" value="Genomic_DNA"/>
</dbReference>
<reference evidence="2" key="1">
    <citation type="submission" date="2020-09" db="EMBL/GenBank/DDBJ databases">
        <title>Genome seq and assembly of Tianweitania sp.</title>
        <authorList>
            <person name="Chhetri G."/>
        </authorList>
    </citation>
    <scope>NUCLEOTIDE SEQUENCE</scope>
    <source>
        <strain evidence="2">Rool2</strain>
    </source>
</reference>
<accession>A0A8J6PHN6</accession>
<keyword evidence="3" id="KW-1185">Reference proteome</keyword>
<evidence type="ECO:0000313" key="2">
    <source>
        <dbReference type="EMBL" id="MBD0413676.1"/>
    </source>
</evidence>
<dbReference type="Proteomes" id="UP000643405">
    <property type="component" value="Unassembled WGS sequence"/>
</dbReference>
<feature type="region of interest" description="Disordered" evidence="1">
    <location>
        <begin position="54"/>
        <end position="73"/>
    </location>
</feature>
<comment type="caution">
    <text evidence="2">The sequence shown here is derived from an EMBL/GenBank/DDBJ whole genome shotgun (WGS) entry which is preliminary data.</text>
</comment>
<dbReference type="AlphaFoldDB" id="A0A8J6PHN6"/>
<sequence>MAGPRPISGAPRDGSKVTVRWTSGDGVENESLAQFRSDDNGTGWWAYVDSDTQKRIEPHSWLPEPGEELESDE</sequence>
<gene>
    <name evidence="2" type="ORF">ICI42_03315</name>
</gene>
<dbReference type="RefSeq" id="WP_188163093.1">
    <property type="nucleotide sequence ID" value="NZ_JACVVX010000001.1"/>
</dbReference>
<name>A0A8J6PHN6_9HYPH</name>
<feature type="region of interest" description="Disordered" evidence="1">
    <location>
        <begin position="1"/>
        <end position="20"/>
    </location>
</feature>
<proteinExistence type="predicted"/>
<evidence type="ECO:0000313" key="3">
    <source>
        <dbReference type="Proteomes" id="UP000643405"/>
    </source>
</evidence>
<protein>
    <submittedName>
        <fullName evidence="2">Uncharacterized protein</fullName>
    </submittedName>
</protein>
<evidence type="ECO:0000256" key="1">
    <source>
        <dbReference type="SAM" id="MobiDB-lite"/>
    </source>
</evidence>